<dbReference type="EMBL" id="AZEC01000016">
    <property type="protein sequence ID" value="KRL10011.1"/>
    <property type="molecule type" value="Genomic_DNA"/>
</dbReference>
<dbReference type="InterPro" id="IPR009303">
    <property type="entry name" value="DUF960"/>
</dbReference>
<dbReference type="AlphaFoldDB" id="A0A0R1N0F7"/>
<dbReference type="OrthoDB" id="2298924at2"/>
<dbReference type="Gene3D" id="3.10.450.150">
    <property type="entry name" value="enterococcus faecalis protein"/>
    <property type="match status" value="1"/>
</dbReference>
<accession>A0A0R1N0F7</accession>
<sequence length="116" mass="13453">MQQPNENNPHRAQTDGVRFTVPCYFARLLWQYVDSLPVQGIQLSSALYFHIRQNAGDCRVACVQTGPEYRHQWEIQLFNKTDILPDEIVVGTFGDRQIMCLPEELPDLQQRYGQVT</sequence>
<evidence type="ECO:0000313" key="2">
    <source>
        <dbReference type="Proteomes" id="UP000051330"/>
    </source>
</evidence>
<proteinExistence type="predicted"/>
<evidence type="ECO:0000313" key="1">
    <source>
        <dbReference type="EMBL" id="KRL10011.1"/>
    </source>
</evidence>
<gene>
    <name evidence="1" type="ORF">FD09_GL001054</name>
</gene>
<keyword evidence="2" id="KW-1185">Reference proteome</keyword>
<organism evidence="1 2">
    <name type="scientific">Schleiferilactobacillus perolens DSM 12744</name>
    <dbReference type="NCBI Taxonomy" id="1423792"/>
    <lineage>
        <taxon>Bacteria</taxon>
        <taxon>Bacillati</taxon>
        <taxon>Bacillota</taxon>
        <taxon>Bacilli</taxon>
        <taxon>Lactobacillales</taxon>
        <taxon>Lactobacillaceae</taxon>
        <taxon>Schleiferilactobacillus</taxon>
    </lineage>
</organism>
<comment type="caution">
    <text evidence="1">The sequence shown here is derived from an EMBL/GenBank/DDBJ whole genome shotgun (WGS) entry which is preliminary data.</text>
</comment>
<dbReference type="RefSeq" id="WP_057822197.1">
    <property type="nucleotide sequence ID" value="NZ_AZEC01000016.1"/>
</dbReference>
<dbReference type="PATRIC" id="fig|1423792.3.peg.1076"/>
<protein>
    <submittedName>
        <fullName evidence="1">Uncharacterized protein</fullName>
    </submittedName>
</protein>
<reference evidence="1 2" key="1">
    <citation type="journal article" date="2015" name="Genome Announc.">
        <title>Expanding the biotechnology potential of lactobacilli through comparative genomics of 213 strains and associated genera.</title>
        <authorList>
            <person name="Sun Z."/>
            <person name="Harris H.M."/>
            <person name="McCann A."/>
            <person name="Guo C."/>
            <person name="Argimon S."/>
            <person name="Zhang W."/>
            <person name="Yang X."/>
            <person name="Jeffery I.B."/>
            <person name="Cooney J.C."/>
            <person name="Kagawa T.F."/>
            <person name="Liu W."/>
            <person name="Song Y."/>
            <person name="Salvetti E."/>
            <person name="Wrobel A."/>
            <person name="Rasinkangas P."/>
            <person name="Parkhill J."/>
            <person name="Rea M.C."/>
            <person name="O'Sullivan O."/>
            <person name="Ritari J."/>
            <person name="Douillard F.P."/>
            <person name="Paul Ross R."/>
            <person name="Yang R."/>
            <person name="Briner A.E."/>
            <person name="Felis G.E."/>
            <person name="de Vos W.M."/>
            <person name="Barrangou R."/>
            <person name="Klaenhammer T.R."/>
            <person name="Caufield P.W."/>
            <person name="Cui Y."/>
            <person name="Zhang H."/>
            <person name="O'Toole P.W."/>
        </authorList>
    </citation>
    <scope>NUCLEOTIDE SEQUENCE [LARGE SCALE GENOMIC DNA]</scope>
    <source>
        <strain evidence="1 2">DSM 12744</strain>
    </source>
</reference>
<dbReference type="Proteomes" id="UP000051330">
    <property type="component" value="Unassembled WGS sequence"/>
</dbReference>
<dbReference type="Pfam" id="PF06124">
    <property type="entry name" value="DUF960"/>
    <property type="match status" value="1"/>
</dbReference>
<name>A0A0R1N0F7_9LACO</name>